<comment type="caution">
    <text evidence="1">The sequence shown here is derived from an EMBL/GenBank/DDBJ whole genome shotgun (WGS) entry which is preliminary data.</text>
</comment>
<keyword evidence="2" id="KW-1185">Reference proteome</keyword>
<reference evidence="1 2" key="1">
    <citation type="submission" date="2021-03" db="EMBL/GenBank/DDBJ databases">
        <title>Genomic Encyclopedia of Type Strains, Phase IV (KMG-IV): sequencing the most valuable type-strain genomes for metagenomic binning, comparative biology and taxonomic classification.</title>
        <authorList>
            <person name="Goeker M."/>
        </authorList>
    </citation>
    <scope>NUCLEOTIDE SEQUENCE [LARGE SCALE GENOMIC DNA]</scope>
    <source>
        <strain evidence="1 2">DSM 40499</strain>
    </source>
</reference>
<dbReference type="EMBL" id="JAGGLP010000006">
    <property type="protein sequence ID" value="MBP2050700.1"/>
    <property type="molecule type" value="Genomic_DNA"/>
</dbReference>
<evidence type="ECO:0000313" key="2">
    <source>
        <dbReference type="Proteomes" id="UP001519309"/>
    </source>
</evidence>
<evidence type="ECO:0000313" key="1">
    <source>
        <dbReference type="EMBL" id="MBP2050700.1"/>
    </source>
</evidence>
<name>A0ABS4LTG4_9ACTN</name>
<dbReference type="PANTHER" id="PTHR34613:SF1">
    <property type="entry name" value="SLL6017 PROTEIN"/>
    <property type="match status" value="1"/>
</dbReference>
<proteinExistence type="predicted"/>
<sequence>MGPGYPTLREVPLRIGFPGWYSLTVRPLVLGPDNVPVIADERQAERDIPLAVLSAMTHGRGPGAAAILESLASALGTIDPDSAAVFVQFVDSCLTEPQAKQMWRDLMTAIQYFWRHPLAEQVREEGREQGLEEGLEQGLEQGRVEAKAEMVLHILQWRGIQVTDAVRERVEACTELDQLEVWAQRAVHATDSAELFAGGVRTGAAVGHRHSVDVSSNLRSRRAWRPAL</sequence>
<accession>A0ABS4LTG4</accession>
<gene>
    <name evidence="1" type="ORF">J2Z21_003639</name>
</gene>
<dbReference type="Proteomes" id="UP001519309">
    <property type="component" value="Unassembled WGS sequence"/>
</dbReference>
<evidence type="ECO:0008006" key="3">
    <source>
        <dbReference type="Google" id="ProtNLM"/>
    </source>
</evidence>
<protein>
    <recommendedName>
        <fullName evidence="3">Transposase (putative) YhgA-like domain-containing protein</fullName>
    </recommendedName>
</protein>
<organism evidence="1 2">
    <name type="scientific">Streptomyces griseochromogenes</name>
    <dbReference type="NCBI Taxonomy" id="68214"/>
    <lineage>
        <taxon>Bacteria</taxon>
        <taxon>Bacillati</taxon>
        <taxon>Actinomycetota</taxon>
        <taxon>Actinomycetes</taxon>
        <taxon>Kitasatosporales</taxon>
        <taxon>Streptomycetaceae</taxon>
        <taxon>Streptomyces</taxon>
    </lineage>
</organism>
<dbReference type="PANTHER" id="PTHR34613">
    <property type="entry name" value="SLL0800 PROTEIN"/>
    <property type="match status" value="1"/>
</dbReference>